<dbReference type="PANTHER" id="PTHR46115">
    <property type="entry name" value="THIOREDOXIN-LIKE PROTEIN 1"/>
    <property type="match status" value="1"/>
</dbReference>
<evidence type="ECO:0000313" key="4">
    <source>
        <dbReference type="Proteomes" id="UP001189429"/>
    </source>
</evidence>
<protein>
    <recommendedName>
        <fullName evidence="2">Thioredoxin domain-containing protein</fullName>
    </recommendedName>
</protein>
<organism evidence="3 4">
    <name type="scientific">Prorocentrum cordatum</name>
    <dbReference type="NCBI Taxonomy" id="2364126"/>
    <lineage>
        <taxon>Eukaryota</taxon>
        <taxon>Sar</taxon>
        <taxon>Alveolata</taxon>
        <taxon>Dinophyceae</taxon>
        <taxon>Prorocentrales</taxon>
        <taxon>Prorocentraceae</taxon>
        <taxon>Prorocentrum</taxon>
    </lineage>
</organism>
<dbReference type="EMBL" id="CAUYUJ010014870">
    <property type="protein sequence ID" value="CAK0847077.1"/>
    <property type="molecule type" value="Genomic_DNA"/>
</dbReference>
<feature type="non-terminal residue" evidence="3">
    <location>
        <position position="1"/>
    </location>
</feature>
<dbReference type="PROSITE" id="PS51352">
    <property type="entry name" value="THIOREDOXIN_2"/>
    <property type="match status" value="1"/>
</dbReference>
<dbReference type="Gene3D" id="3.40.30.10">
    <property type="entry name" value="Glutaredoxin"/>
    <property type="match status" value="1"/>
</dbReference>
<dbReference type="Proteomes" id="UP001189429">
    <property type="component" value="Unassembled WGS sequence"/>
</dbReference>
<dbReference type="SUPFAM" id="SSF52833">
    <property type="entry name" value="Thioredoxin-like"/>
    <property type="match status" value="1"/>
</dbReference>
<proteinExistence type="predicted"/>
<dbReference type="Pfam" id="PF00085">
    <property type="entry name" value="Thioredoxin"/>
    <property type="match status" value="1"/>
</dbReference>
<keyword evidence="1" id="KW-1015">Disulfide bond</keyword>
<comment type="caution">
    <text evidence="3">The sequence shown here is derived from an EMBL/GenBank/DDBJ whole genome shotgun (WGS) entry which is preliminary data.</text>
</comment>
<evidence type="ECO:0000259" key="2">
    <source>
        <dbReference type="PROSITE" id="PS51352"/>
    </source>
</evidence>
<accession>A0ABN9TMH2</accession>
<keyword evidence="4" id="KW-1185">Reference proteome</keyword>
<dbReference type="InterPro" id="IPR036249">
    <property type="entry name" value="Thioredoxin-like_sf"/>
</dbReference>
<gene>
    <name evidence="3" type="ORF">PCOR1329_LOCUS40391</name>
</gene>
<evidence type="ECO:0000313" key="3">
    <source>
        <dbReference type="EMBL" id="CAK0847077.1"/>
    </source>
</evidence>
<sequence>WAAALEAWGREASDACAPYLEKIPGFGKKKKKKAGEPTAAAGFEPGKVGSVQSKEHLDSLLAESVTAGHAVVLDFTASWCKPCQAMKPRFEALAAQYSSHCFAEVDADEQDDVSAQCEVMGLPTFQVFLAGKRVASITGAGEEKLDALVAEHLGAPGGQGDKKTM</sequence>
<reference evidence="3" key="1">
    <citation type="submission" date="2023-10" db="EMBL/GenBank/DDBJ databases">
        <authorList>
            <person name="Chen Y."/>
            <person name="Shah S."/>
            <person name="Dougan E. K."/>
            <person name="Thang M."/>
            <person name="Chan C."/>
        </authorList>
    </citation>
    <scope>NUCLEOTIDE SEQUENCE [LARGE SCALE GENOMIC DNA]</scope>
</reference>
<evidence type="ECO:0000256" key="1">
    <source>
        <dbReference type="ARBA" id="ARBA00023157"/>
    </source>
</evidence>
<name>A0ABN9TMH2_9DINO</name>
<dbReference type="InterPro" id="IPR013766">
    <property type="entry name" value="Thioredoxin_domain"/>
</dbReference>
<dbReference type="CDD" id="cd02947">
    <property type="entry name" value="TRX_family"/>
    <property type="match status" value="1"/>
</dbReference>
<feature type="domain" description="Thioredoxin" evidence="2">
    <location>
        <begin position="32"/>
        <end position="154"/>
    </location>
</feature>